<evidence type="ECO:0000313" key="3">
    <source>
        <dbReference type="Proteomes" id="UP000572212"/>
    </source>
</evidence>
<gene>
    <name evidence="2" type="ORF">GGQ92_001404</name>
</gene>
<feature type="region of interest" description="Disordered" evidence="1">
    <location>
        <begin position="1"/>
        <end position="48"/>
    </location>
</feature>
<dbReference type="RefSeq" id="WP_184246163.1">
    <property type="nucleotide sequence ID" value="NZ_BAAACU010000028.1"/>
</dbReference>
<dbReference type="Pfam" id="PF12758">
    <property type="entry name" value="DUF3813"/>
    <property type="match status" value="1"/>
</dbReference>
<feature type="compositionally biased region" description="Polar residues" evidence="1">
    <location>
        <begin position="35"/>
        <end position="44"/>
    </location>
</feature>
<evidence type="ECO:0000256" key="1">
    <source>
        <dbReference type="SAM" id="MobiDB-lite"/>
    </source>
</evidence>
<dbReference type="EMBL" id="JACHON010000004">
    <property type="protein sequence ID" value="MBB6512618.1"/>
    <property type="molecule type" value="Genomic_DNA"/>
</dbReference>
<sequence>MANNMFQQAKDAVTRMMNGENGGFSEQDKEAAKQAIQSAYQNASAEEEKELRALEAQLRQEDELK</sequence>
<dbReference type="AlphaFoldDB" id="A0A841RPN7"/>
<organism evidence="2 3">
    <name type="scientific">Gracilibacillus halotolerans</name>
    <dbReference type="NCBI Taxonomy" id="74386"/>
    <lineage>
        <taxon>Bacteria</taxon>
        <taxon>Bacillati</taxon>
        <taxon>Bacillota</taxon>
        <taxon>Bacilli</taxon>
        <taxon>Bacillales</taxon>
        <taxon>Bacillaceae</taxon>
        <taxon>Gracilibacillus</taxon>
    </lineage>
</organism>
<accession>A0A841RPN7</accession>
<comment type="caution">
    <text evidence="2">The sequence shown here is derived from an EMBL/GenBank/DDBJ whole genome shotgun (WGS) entry which is preliminary data.</text>
</comment>
<proteinExistence type="predicted"/>
<protein>
    <recommendedName>
        <fullName evidence="4">DUF3813 domain-containing protein</fullName>
    </recommendedName>
</protein>
<name>A0A841RPN7_9BACI</name>
<dbReference type="Proteomes" id="UP000572212">
    <property type="component" value="Unassembled WGS sequence"/>
</dbReference>
<evidence type="ECO:0000313" key="2">
    <source>
        <dbReference type="EMBL" id="MBB6512618.1"/>
    </source>
</evidence>
<evidence type="ECO:0008006" key="4">
    <source>
        <dbReference type="Google" id="ProtNLM"/>
    </source>
</evidence>
<keyword evidence="3" id="KW-1185">Reference proteome</keyword>
<reference evidence="2 3" key="1">
    <citation type="submission" date="2020-08" db="EMBL/GenBank/DDBJ databases">
        <title>Genomic Encyclopedia of Type Strains, Phase IV (KMG-IV): sequencing the most valuable type-strain genomes for metagenomic binning, comparative biology and taxonomic classification.</title>
        <authorList>
            <person name="Goeker M."/>
        </authorList>
    </citation>
    <scope>NUCLEOTIDE SEQUENCE [LARGE SCALE GENOMIC DNA]</scope>
    <source>
        <strain evidence="2 3">DSM 11805</strain>
    </source>
</reference>
<dbReference type="InterPro" id="IPR024217">
    <property type="entry name" value="DUF3813"/>
</dbReference>